<dbReference type="InterPro" id="IPR029063">
    <property type="entry name" value="SAM-dependent_MTases_sf"/>
</dbReference>
<dbReference type="EMBL" id="FMSV02000167">
    <property type="protein sequence ID" value="SEH05175.1"/>
    <property type="molecule type" value="Genomic_DNA"/>
</dbReference>
<accession>A0A1H6F882</accession>
<gene>
    <name evidence="2" type="ORF">MBHS_01028</name>
</gene>
<keyword evidence="3" id="KW-1185">Reference proteome</keyword>
<protein>
    <submittedName>
        <fullName evidence="2">Uncharacterized protein</fullName>
    </submittedName>
</protein>
<evidence type="ECO:0000256" key="1">
    <source>
        <dbReference type="SAM" id="Phobius"/>
    </source>
</evidence>
<dbReference type="RefSeq" id="WP_286019066.1">
    <property type="nucleotide sequence ID" value="NZ_FMSV02000167.1"/>
</dbReference>
<dbReference type="Proteomes" id="UP000236724">
    <property type="component" value="Unassembled WGS sequence"/>
</dbReference>
<reference evidence="2 3" key="1">
    <citation type="submission" date="2016-10" db="EMBL/GenBank/DDBJ databases">
        <authorList>
            <person name="de Groot N.N."/>
        </authorList>
    </citation>
    <scope>NUCLEOTIDE SEQUENCE [LARGE SCALE GENOMIC DNA]</scope>
    <source>
        <strain evidence="2">MBHS1</strain>
    </source>
</reference>
<keyword evidence="1" id="KW-0472">Membrane</keyword>
<evidence type="ECO:0000313" key="3">
    <source>
        <dbReference type="Proteomes" id="UP000236724"/>
    </source>
</evidence>
<sequence>MAPHAAHDAGAYAPYRAAGLVLATGLLVCSIMRLCKVRKFEGEKFEGIQEKFEGIHILNLLKTWMSVNSYYTTDTIHLMTNSNLYTTLKQAKSEEDVKDIYIKALGLKSYSKGLVDIRTDEIWFEAKDTGKHSSYAMFTQLLHYVQDGLNKGETIPPFLAVIDTEKASLMKTSDVLPFLKKKTVKWGKSASQYPKKALDEVSAHIGTYFISFRMATHDDEFISTVKAAIESGDIIRTQITPDNLKQVFDKWVTMIGREIIDVDEDKYALLFFADIMHDGTISTHVNLPAELLHKNNSPVFSLDGKIYELGNKEGYRQFWAIYHKPPEAQYRNYLLERRDSLIPLDERSFKGAYYTPLAVVDKAYDKLTQTLGRNWQKNYIVWDMCCGVGNLEVKHSNPRKIYMSTLDQADIDVMKATKTCVAAQRFQYDYLNDDITDDGSIDYSLTNKVPAGLRKAIAEGKKILVLINPPYAEAASSVNTNSKTNVAKNGVSLSMMDGYGSATRELFTQFIARVTQEIPTATLAIFSKLKYINAPFFEKFRAVWTVKYLGGFVVHSKAFDGLNGNFPIGFLVWNLGIKKQINQVTAEVINKNANPIGEKSFYNIPNNKMLNVWISRPKLNQLEVIPLTNALTPATKKDFKTWSDHALAYFTVKGNDLQNANSTYVLSSRAYGDSGGIYINPENLWQAAIVFSMRRLIKKTWINDRDQFLQPTEPLTNEFKHDCLIWMLFNGSNLTASADNLEWNNKTWSIVNHFIPFTENEVNAPGRFESDFMVEYLQKKKLSKQAKAVLNAGRTLWQAYFSQTDVYNVREQFKLNRPDVGWYQIRNALKKRNKDSDSIPTDFSTFETAYKNLTEKLQPKVFELGFLKE</sequence>
<proteinExistence type="predicted"/>
<name>A0A1H6F882_9GAMM</name>
<keyword evidence="1" id="KW-1133">Transmembrane helix</keyword>
<keyword evidence="1" id="KW-0812">Transmembrane</keyword>
<organism evidence="2 3">
    <name type="scientific">Candidatus Venteria ishoeyi</name>
    <dbReference type="NCBI Taxonomy" id="1899563"/>
    <lineage>
        <taxon>Bacteria</taxon>
        <taxon>Pseudomonadati</taxon>
        <taxon>Pseudomonadota</taxon>
        <taxon>Gammaproteobacteria</taxon>
        <taxon>Thiotrichales</taxon>
        <taxon>Thiotrichaceae</taxon>
        <taxon>Venteria</taxon>
    </lineage>
</organism>
<feature type="transmembrane region" description="Helical" evidence="1">
    <location>
        <begin position="15"/>
        <end position="35"/>
    </location>
</feature>
<evidence type="ECO:0000313" key="2">
    <source>
        <dbReference type="EMBL" id="SEH05175.1"/>
    </source>
</evidence>
<dbReference type="AlphaFoldDB" id="A0A1H6F882"/>
<dbReference type="SUPFAM" id="SSF53335">
    <property type="entry name" value="S-adenosyl-L-methionine-dependent methyltransferases"/>
    <property type="match status" value="1"/>
</dbReference>